<evidence type="ECO:0000313" key="2">
    <source>
        <dbReference type="Proteomes" id="UP000229615"/>
    </source>
</evidence>
<dbReference type="Proteomes" id="UP000229615">
    <property type="component" value="Unassembled WGS sequence"/>
</dbReference>
<reference evidence="2" key="1">
    <citation type="submission" date="2017-09" db="EMBL/GenBank/DDBJ databases">
        <title>Depth-based differentiation of microbial function through sediment-hosted aquifers and enrichment of novel symbionts in the deep terrestrial subsurface.</title>
        <authorList>
            <person name="Probst A.J."/>
            <person name="Ladd B."/>
            <person name="Jarett J.K."/>
            <person name="Geller-Mcgrath D.E."/>
            <person name="Sieber C.M.K."/>
            <person name="Emerson J.B."/>
            <person name="Anantharaman K."/>
            <person name="Thomas B.C."/>
            <person name="Malmstrom R."/>
            <person name="Stieglmeier M."/>
            <person name="Klingl A."/>
            <person name="Woyke T."/>
            <person name="Ryan C.M."/>
            <person name="Banfield J.F."/>
        </authorList>
    </citation>
    <scope>NUCLEOTIDE SEQUENCE [LARGE SCALE GENOMIC DNA]</scope>
</reference>
<sequence length="156" mass="17229">MRECVLAGVAIVVVVLTLFLVGPKFLEENSSTEIQRIPVPPVGKMTFQPYEGLVATMPAGSEGYVEISALYEGDDGLYLPSTTLYWLSSRVPVEKEASIGKVLLRCEAAGFKPQEQRMLYFADWESVPALVKQRVRSRLVVPPNIDSDGWVALQVL</sequence>
<accession>A0A2H0UPZ6</accession>
<comment type="caution">
    <text evidence="1">The sequence shown here is derived from an EMBL/GenBank/DDBJ whole genome shotgun (WGS) entry which is preliminary data.</text>
</comment>
<dbReference type="AlphaFoldDB" id="A0A2H0UPZ6"/>
<organism evidence="1 2">
    <name type="scientific">Candidatus Harrisonbacteria bacterium CG10_big_fil_rev_8_21_14_0_10_44_23</name>
    <dbReference type="NCBI Taxonomy" id="1974585"/>
    <lineage>
        <taxon>Bacteria</taxon>
        <taxon>Candidatus Harrisoniibacteriota</taxon>
    </lineage>
</organism>
<gene>
    <name evidence="1" type="ORF">COU09_02125</name>
</gene>
<dbReference type="EMBL" id="PFBB01000023">
    <property type="protein sequence ID" value="PIR88448.1"/>
    <property type="molecule type" value="Genomic_DNA"/>
</dbReference>
<proteinExistence type="predicted"/>
<evidence type="ECO:0000313" key="1">
    <source>
        <dbReference type="EMBL" id="PIR88448.1"/>
    </source>
</evidence>
<name>A0A2H0UPZ6_9BACT</name>
<protein>
    <submittedName>
        <fullName evidence="1">Uncharacterized protein</fullName>
    </submittedName>
</protein>